<sequence length="784" mass="88097">MASHRASFEILDSSLEDLSLSRSMTTNSESSETDSNDEKRYSGSIQSKTAGMKKEYSADIAPLKFKMSKPVLNVVDLNGHNDHLDNFKFDKGSFSERNYLSDGERTLKSTVFDTINREEFEKYLKEPAYIKFFKKKRNIKQFRRLFLAQELKVDADYINSSTATLSSLNESNGRAVWAMKFSADGRYLATGGKDCALRIWKVISSPMERGELNNTAAKPQAKQISLKNASLQYGSREDLSKVADNSEEYLNLYAPVFHPFPFRSYLEHKQDILDLDWSKNNFIITASMDKTVRLWHYDRKTSLKSFAHPDFVTCAKFHPNDDRFFISGCLDHTCRLWSILDHKVSFEYYCGDLITAVDISPNDGKYTVVGTFNGFVFVLLTRGLELVYSFHVLEKVSGNTATRATEHGPKITGLEFFKPQDSSELRLMITSNDSRIRIFSIKDRKLLEVLRGFENVSSQISAHLMSLPNGVQVAIAPSENHWIYCWKLMSSDPKQKENKEELPSNSSVKRSGSIRSLLRRSLSIGSNHSDERKSMHALHHPHLHLPHAHHCHKTDQPIKNSSYVAFHAHHVNVTAAVVASPGTAKTLALSNDFICELTMAFSETDEDVAIMRPVDNKKYRRRSLIRGVSDENSDGTMHGTSPSMIDSIGTILVSCDVSGMIRVFRTDLSTNVRKKVLHALESEESTHKANIVIDSHDPCHTVSMLGNGMRAGLSKSKAFTSSPSVRSYRSQVSSGDTTAESSNQIKCDVCGSNSIHIAKPKGVLSTESPNYYCSDCGNQINRFK</sequence>
<keyword evidence="2" id="KW-0677">Repeat</keyword>
<feature type="compositionally biased region" description="Low complexity" evidence="4">
    <location>
        <begin position="19"/>
        <end position="30"/>
    </location>
</feature>
<dbReference type="Pfam" id="PF00400">
    <property type="entry name" value="WD40"/>
    <property type="match status" value="3"/>
</dbReference>
<evidence type="ECO:0000313" key="5">
    <source>
        <dbReference type="EMBL" id="SCW04548.1"/>
    </source>
</evidence>
<dbReference type="Gene3D" id="2.130.10.10">
    <property type="entry name" value="YVTN repeat-like/Quinoprotein amine dehydrogenase"/>
    <property type="match status" value="1"/>
</dbReference>
<proteinExistence type="predicted"/>
<name>A0A1G4ML41_LACFM</name>
<accession>A0A1G4ML41</accession>
<evidence type="ECO:0000256" key="4">
    <source>
        <dbReference type="SAM" id="MobiDB-lite"/>
    </source>
</evidence>
<dbReference type="EMBL" id="LT598491">
    <property type="protein sequence ID" value="SCW04548.1"/>
    <property type="molecule type" value="Genomic_DNA"/>
</dbReference>
<organism evidence="5 6">
    <name type="scientific">Lachancea fermentati</name>
    <name type="common">Zygosaccharomyces fermentati</name>
    <dbReference type="NCBI Taxonomy" id="4955"/>
    <lineage>
        <taxon>Eukaryota</taxon>
        <taxon>Fungi</taxon>
        <taxon>Dikarya</taxon>
        <taxon>Ascomycota</taxon>
        <taxon>Saccharomycotina</taxon>
        <taxon>Saccharomycetes</taxon>
        <taxon>Saccharomycetales</taxon>
        <taxon>Saccharomycetaceae</taxon>
        <taxon>Lachancea</taxon>
    </lineage>
</organism>
<dbReference type="PANTHER" id="PTHR14221">
    <property type="entry name" value="WD REPEAT DOMAIN 44"/>
    <property type="match status" value="1"/>
</dbReference>
<keyword evidence="1 3" id="KW-0853">WD repeat</keyword>
<dbReference type="AlphaFoldDB" id="A0A1G4ML41"/>
<dbReference type="PANTHER" id="PTHR14221:SF0">
    <property type="entry name" value="WD REPEAT-CONTAINING PROTEIN 44"/>
    <property type="match status" value="1"/>
</dbReference>
<dbReference type="InterPro" id="IPR040324">
    <property type="entry name" value="WDR44/Dgr2"/>
</dbReference>
<feature type="repeat" description="WD" evidence="3">
    <location>
        <begin position="169"/>
        <end position="202"/>
    </location>
</feature>
<evidence type="ECO:0000256" key="2">
    <source>
        <dbReference type="ARBA" id="ARBA00022737"/>
    </source>
</evidence>
<dbReference type="OMA" id="FHPNDDR"/>
<dbReference type="PROSITE" id="PS50294">
    <property type="entry name" value="WD_REPEATS_REGION"/>
    <property type="match status" value="2"/>
</dbReference>
<dbReference type="Proteomes" id="UP000190831">
    <property type="component" value="Chromosome H"/>
</dbReference>
<dbReference type="OrthoDB" id="1932312at2759"/>
<feature type="region of interest" description="Disordered" evidence="4">
    <location>
        <begin position="19"/>
        <end position="46"/>
    </location>
</feature>
<feature type="repeat" description="WD" evidence="3">
    <location>
        <begin position="265"/>
        <end position="305"/>
    </location>
</feature>
<evidence type="ECO:0000256" key="3">
    <source>
        <dbReference type="PROSITE-ProRule" id="PRU00221"/>
    </source>
</evidence>
<dbReference type="PROSITE" id="PS50082">
    <property type="entry name" value="WD_REPEATS_2"/>
    <property type="match status" value="3"/>
</dbReference>
<dbReference type="InterPro" id="IPR015943">
    <property type="entry name" value="WD40/YVTN_repeat-like_dom_sf"/>
</dbReference>
<gene>
    <name evidence="5" type="ORF">LAFE_0H15962G</name>
</gene>
<evidence type="ECO:0000313" key="6">
    <source>
        <dbReference type="Proteomes" id="UP000190831"/>
    </source>
</evidence>
<feature type="repeat" description="WD" evidence="3">
    <location>
        <begin position="305"/>
        <end position="339"/>
    </location>
</feature>
<dbReference type="InterPro" id="IPR036322">
    <property type="entry name" value="WD40_repeat_dom_sf"/>
</dbReference>
<evidence type="ECO:0000256" key="1">
    <source>
        <dbReference type="ARBA" id="ARBA00022574"/>
    </source>
</evidence>
<keyword evidence="6" id="KW-1185">Reference proteome</keyword>
<dbReference type="SMART" id="SM00320">
    <property type="entry name" value="WD40"/>
    <property type="match status" value="5"/>
</dbReference>
<dbReference type="SUPFAM" id="SSF50978">
    <property type="entry name" value="WD40 repeat-like"/>
    <property type="match status" value="1"/>
</dbReference>
<protein>
    <submittedName>
        <fullName evidence="5">LAFE_0H15962g1_1</fullName>
    </submittedName>
</protein>
<dbReference type="STRING" id="4955.A0A1G4ML41"/>
<dbReference type="InterPro" id="IPR001680">
    <property type="entry name" value="WD40_rpt"/>
</dbReference>
<reference evidence="5 6" key="1">
    <citation type="submission" date="2016-03" db="EMBL/GenBank/DDBJ databases">
        <authorList>
            <person name="Devillers H."/>
        </authorList>
    </citation>
    <scope>NUCLEOTIDE SEQUENCE [LARGE SCALE GENOMIC DNA]</scope>
    <source>
        <strain evidence="5">CBS 6772</strain>
    </source>
</reference>